<name>A0A3Q0STD2_AMPCI</name>
<keyword evidence="3" id="KW-1185">Reference proteome</keyword>
<reference evidence="2" key="1">
    <citation type="submission" date="2025-08" db="UniProtKB">
        <authorList>
            <consortium name="Ensembl"/>
        </authorList>
    </citation>
    <scope>IDENTIFICATION</scope>
</reference>
<evidence type="ECO:0000256" key="1">
    <source>
        <dbReference type="SAM" id="Phobius"/>
    </source>
</evidence>
<proteinExistence type="predicted"/>
<evidence type="ECO:0000313" key="2">
    <source>
        <dbReference type="Ensembl" id="ENSACIP00000028174.1"/>
    </source>
</evidence>
<keyword evidence="1" id="KW-0812">Transmembrane</keyword>
<organism evidence="2 3">
    <name type="scientific">Amphilophus citrinellus</name>
    <name type="common">Midas cichlid</name>
    <name type="synonym">Cichlasoma citrinellum</name>
    <dbReference type="NCBI Taxonomy" id="61819"/>
    <lineage>
        <taxon>Eukaryota</taxon>
        <taxon>Metazoa</taxon>
        <taxon>Chordata</taxon>
        <taxon>Craniata</taxon>
        <taxon>Vertebrata</taxon>
        <taxon>Euteleostomi</taxon>
        <taxon>Actinopterygii</taxon>
        <taxon>Neopterygii</taxon>
        <taxon>Teleostei</taxon>
        <taxon>Neoteleostei</taxon>
        <taxon>Acanthomorphata</taxon>
        <taxon>Ovalentaria</taxon>
        <taxon>Cichlomorphae</taxon>
        <taxon>Cichliformes</taxon>
        <taxon>Cichlidae</taxon>
        <taxon>New World cichlids</taxon>
        <taxon>Cichlasomatinae</taxon>
        <taxon>Heroini</taxon>
        <taxon>Amphilophus</taxon>
    </lineage>
</organism>
<dbReference type="AlphaFoldDB" id="A0A3Q0STD2"/>
<feature type="transmembrane region" description="Helical" evidence="1">
    <location>
        <begin position="72"/>
        <end position="94"/>
    </location>
</feature>
<reference evidence="2" key="2">
    <citation type="submission" date="2025-09" db="UniProtKB">
        <authorList>
            <consortium name="Ensembl"/>
        </authorList>
    </citation>
    <scope>IDENTIFICATION</scope>
</reference>
<keyword evidence="1" id="KW-0472">Membrane</keyword>
<keyword evidence="1" id="KW-1133">Transmembrane helix</keyword>
<sequence>QRPALHVKLQRPCQTTVRIFNINAAFVLTADFCCVTTVMLLLHSCFSTSMFQYIHVSVHPCFSTSMFQYIHLFNFFFIYIFYIYFICDNIWCLLKTNMFFFFYIFPHLQELSDHF</sequence>
<dbReference type="Ensembl" id="ENSACIT00000028918.1">
    <property type="protein sequence ID" value="ENSACIP00000028174.1"/>
    <property type="gene ID" value="ENSACIG00000021833.1"/>
</dbReference>
<evidence type="ECO:0000313" key="3">
    <source>
        <dbReference type="Proteomes" id="UP000261340"/>
    </source>
</evidence>
<dbReference type="Proteomes" id="UP000261340">
    <property type="component" value="Unplaced"/>
</dbReference>
<feature type="transmembrane region" description="Helical" evidence="1">
    <location>
        <begin position="20"/>
        <end position="42"/>
    </location>
</feature>
<accession>A0A3Q0STD2</accession>
<protein>
    <submittedName>
        <fullName evidence="2">Uncharacterized protein</fullName>
    </submittedName>
</protein>